<dbReference type="InterPro" id="IPR001849">
    <property type="entry name" value="PH_domain"/>
</dbReference>
<organism evidence="4 5">
    <name type="scientific">Scleropages formosus</name>
    <name type="common">Asian bonytongue</name>
    <name type="synonym">Osteoglossum formosum</name>
    <dbReference type="NCBI Taxonomy" id="113540"/>
    <lineage>
        <taxon>Eukaryota</taxon>
        <taxon>Metazoa</taxon>
        <taxon>Chordata</taxon>
        <taxon>Craniata</taxon>
        <taxon>Vertebrata</taxon>
        <taxon>Euteleostomi</taxon>
        <taxon>Actinopterygii</taxon>
        <taxon>Neopterygii</taxon>
        <taxon>Teleostei</taxon>
        <taxon>Osteoglossocephala</taxon>
        <taxon>Osteoglossomorpha</taxon>
        <taxon>Osteoglossiformes</taxon>
        <taxon>Osteoglossidae</taxon>
        <taxon>Scleropages</taxon>
    </lineage>
</organism>
<dbReference type="PANTHER" id="PTHR12156">
    <property type="entry name" value="PLECKSTRIN HOMOLOGY-LIKE DOMAIN, FAMILY B, MEMBER 3"/>
    <property type="match status" value="1"/>
</dbReference>
<reference evidence="4 5" key="1">
    <citation type="submission" date="2015-08" db="EMBL/GenBank/DDBJ databases">
        <title>The genome of the Asian arowana (Scleropages formosus).</title>
        <authorList>
            <person name="Tan M.H."/>
            <person name="Gan H.M."/>
            <person name="Croft L.J."/>
            <person name="Austin C.M."/>
        </authorList>
    </citation>
    <scope>NUCLEOTIDE SEQUENCE [LARGE SCALE GENOMIC DNA]</scope>
    <source>
        <strain evidence="4">Aro1</strain>
    </source>
</reference>
<dbReference type="EMBL" id="JARO02017901">
    <property type="protein sequence ID" value="KPP57031.1"/>
    <property type="molecule type" value="Genomic_DNA"/>
</dbReference>
<evidence type="ECO:0000256" key="1">
    <source>
        <dbReference type="ARBA" id="ARBA00023054"/>
    </source>
</evidence>
<dbReference type="SUPFAM" id="SSF50729">
    <property type="entry name" value="PH domain-like"/>
    <property type="match status" value="1"/>
</dbReference>
<sequence length="178" mass="20813">MRHRELNSHKVEPVEPQMVSDLEPQPQNSSTHNSPECHFPLSLSPTFDLRAHVEMLGHSVAGCLGLHLSPRRCGGFLTKRGGRVKTWRRRWFLFDLDHRRLAYYTDHDERKLKGVIYFQAIEEVYYDHLRTASTSPRPSLTFCVKTYERLFFLVAPSAEAMRIWMDVIVTATDEHCHY</sequence>
<name>A0A0P7W3G9_SCLFO</name>
<protein>
    <recommendedName>
        <fullName evidence="3">PH domain-containing protein</fullName>
    </recommendedName>
</protein>
<dbReference type="AlphaFoldDB" id="A0A0P7W3G9"/>
<evidence type="ECO:0000259" key="3">
    <source>
        <dbReference type="PROSITE" id="PS50003"/>
    </source>
</evidence>
<dbReference type="SMART" id="SM00233">
    <property type="entry name" value="PH"/>
    <property type="match status" value="1"/>
</dbReference>
<dbReference type="STRING" id="113540.ENSSFOP00015030910"/>
<accession>A0A0P7W3G9</accession>
<evidence type="ECO:0000313" key="4">
    <source>
        <dbReference type="EMBL" id="KPP57031.1"/>
    </source>
</evidence>
<evidence type="ECO:0000313" key="5">
    <source>
        <dbReference type="Proteomes" id="UP000034805"/>
    </source>
</evidence>
<dbReference type="Pfam" id="PF00169">
    <property type="entry name" value="PH"/>
    <property type="match status" value="1"/>
</dbReference>
<feature type="domain" description="PH" evidence="3">
    <location>
        <begin position="70"/>
        <end position="173"/>
    </location>
</feature>
<dbReference type="InterPro" id="IPR052212">
    <property type="entry name" value="PH-like_domain"/>
</dbReference>
<feature type="compositionally biased region" description="Polar residues" evidence="2">
    <location>
        <begin position="25"/>
        <end position="34"/>
    </location>
</feature>
<evidence type="ECO:0000256" key="2">
    <source>
        <dbReference type="SAM" id="MobiDB-lite"/>
    </source>
</evidence>
<dbReference type="FunFam" id="2.30.29.30:FF:000006">
    <property type="entry name" value="Pleckstrin homology like domain family B member 1"/>
    <property type="match status" value="1"/>
</dbReference>
<dbReference type="Gene3D" id="2.30.29.30">
    <property type="entry name" value="Pleckstrin-homology domain (PH domain)/Phosphotyrosine-binding domain (PTB)"/>
    <property type="match status" value="1"/>
</dbReference>
<dbReference type="PANTHER" id="PTHR12156:SF22">
    <property type="entry name" value="PLECKSTRIN HOMOLOGY-LIKE DOMAIN FAMILY B MEMBER 3"/>
    <property type="match status" value="1"/>
</dbReference>
<comment type="caution">
    <text evidence="4">The sequence shown here is derived from an EMBL/GenBank/DDBJ whole genome shotgun (WGS) entry which is preliminary data.</text>
</comment>
<feature type="region of interest" description="Disordered" evidence="2">
    <location>
        <begin position="1"/>
        <end position="35"/>
    </location>
</feature>
<feature type="compositionally biased region" description="Basic and acidic residues" evidence="2">
    <location>
        <begin position="1"/>
        <end position="13"/>
    </location>
</feature>
<dbReference type="PROSITE" id="PS50003">
    <property type="entry name" value="PH_DOMAIN"/>
    <property type="match status" value="1"/>
</dbReference>
<proteinExistence type="predicted"/>
<gene>
    <name evidence="4" type="ORF">Z043_125289</name>
</gene>
<keyword evidence="1" id="KW-0175">Coiled coil</keyword>
<dbReference type="Proteomes" id="UP000034805">
    <property type="component" value="Unassembled WGS sequence"/>
</dbReference>
<dbReference type="InterPro" id="IPR011993">
    <property type="entry name" value="PH-like_dom_sf"/>
</dbReference>